<evidence type="ECO:0000256" key="2">
    <source>
        <dbReference type="SAM" id="SignalP"/>
    </source>
</evidence>
<dbReference type="SUPFAM" id="SSF109998">
    <property type="entry name" value="Triger factor/SurA peptide-binding domain-like"/>
    <property type="match status" value="1"/>
</dbReference>
<dbReference type="InterPro" id="IPR014274">
    <property type="entry name" value="PPIase_EpsD"/>
</dbReference>
<feature type="signal peptide" evidence="2">
    <location>
        <begin position="1"/>
        <end position="20"/>
    </location>
</feature>
<accession>A0ABU9C5I0</accession>
<comment type="caution">
    <text evidence="4">The sequence shown here is derived from an EMBL/GenBank/DDBJ whole genome shotgun (WGS) entry which is preliminary data.</text>
</comment>
<dbReference type="Pfam" id="PF13145">
    <property type="entry name" value="Rotamase_2"/>
    <property type="match status" value="1"/>
</dbReference>
<feature type="region of interest" description="Disordered" evidence="1">
    <location>
        <begin position="291"/>
        <end position="329"/>
    </location>
</feature>
<dbReference type="InterPro" id="IPR027304">
    <property type="entry name" value="Trigger_fact/SurA_dom_sf"/>
</dbReference>
<evidence type="ECO:0000259" key="3">
    <source>
        <dbReference type="Pfam" id="PF13145"/>
    </source>
</evidence>
<evidence type="ECO:0000313" key="4">
    <source>
        <dbReference type="EMBL" id="MEK8045682.1"/>
    </source>
</evidence>
<dbReference type="GO" id="GO:0003755">
    <property type="term" value="F:peptidyl-prolyl cis-trans isomerase activity"/>
    <property type="evidence" value="ECO:0007669"/>
    <property type="project" value="UniProtKB-EC"/>
</dbReference>
<dbReference type="Pfam" id="PF13624">
    <property type="entry name" value="SurA_N_3"/>
    <property type="match status" value="1"/>
</dbReference>
<proteinExistence type="predicted"/>
<keyword evidence="5" id="KW-1185">Reference proteome</keyword>
<feature type="domain" description="PpiC" evidence="3">
    <location>
        <begin position="126"/>
        <end position="246"/>
    </location>
</feature>
<reference evidence="4 5" key="1">
    <citation type="submission" date="2024-04" db="EMBL/GenBank/DDBJ databases">
        <title>Novel species of the genus Ideonella isolated from streams.</title>
        <authorList>
            <person name="Lu H."/>
        </authorList>
    </citation>
    <scope>NUCLEOTIDE SEQUENCE [LARGE SCALE GENOMIC DNA]</scope>
    <source>
        <strain evidence="4 5">LYT19W</strain>
    </source>
</reference>
<evidence type="ECO:0000256" key="1">
    <source>
        <dbReference type="SAM" id="MobiDB-lite"/>
    </source>
</evidence>
<organism evidence="4 5">
    <name type="scientific">Ideonella margarita</name>
    <dbReference type="NCBI Taxonomy" id="2984191"/>
    <lineage>
        <taxon>Bacteria</taxon>
        <taxon>Pseudomonadati</taxon>
        <taxon>Pseudomonadota</taxon>
        <taxon>Betaproteobacteria</taxon>
        <taxon>Burkholderiales</taxon>
        <taxon>Sphaerotilaceae</taxon>
        <taxon>Ideonella</taxon>
    </lineage>
</organism>
<dbReference type="Proteomes" id="UP001379945">
    <property type="component" value="Unassembled WGS sequence"/>
</dbReference>
<dbReference type="EC" id="5.2.1.8" evidence="4"/>
<dbReference type="NCBIfam" id="TIGR02925">
    <property type="entry name" value="cis_trans_EpsD"/>
    <property type="match status" value="1"/>
</dbReference>
<evidence type="ECO:0000313" key="5">
    <source>
        <dbReference type="Proteomes" id="UP001379945"/>
    </source>
</evidence>
<feature type="chain" id="PRO_5045177105" evidence="2">
    <location>
        <begin position="21"/>
        <end position="329"/>
    </location>
</feature>
<keyword evidence="4" id="KW-0413">Isomerase</keyword>
<dbReference type="RefSeq" id="WP_341397965.1">
    <property type="nucleotide sequence ID" value="NZ_JBBUTI010000003.1"/>
</dbReference>
<dbReference type="Gene3D" id="1.10.8.1040">
    <property type="match status" value="1"/>
</dbReference>
<feature type="compositionally biased region" description="Low complexity" evidence="1">
    <location>
        <begin position="291"/>
        <end position="317"/>
    </location>
</feature>
<name>A0ABU9C5I0_9BURK</name>
<protein>
    <submittedName>
        <fullName evidence="4">EpsD family peptidyl-prolyl cis-trans isomerase</fullName>
        <ecNumber evidence="4">5.2.1.8</ecNumber>
    </submittedName>
</protein>
<dbReference type="PROSITE" id="PS51257">
    <property type="entry name" value="PROKAR_LIPOPROTEIN"/>
    <property type="match status" value="1"/>
</dbReference>
<gene>
    <name evidence="4" type="ORF">AACH00_04905</name>
</gene>
<dbReference type="InterPro" id="IPR000297">
    <property type="entry name" value="PPIase_PpiC"/>
</dbReference>
<dbReference type="EMBL" id="JBBUTI010000003">
    <property type="protein sequence ID" value="MEK8045682.1"/>
    <property type="molecule type" value="Genomic_DNA"/>
</dbReference>
<keyword evidence="2" id="KW-0732">Signal</keyword>
<sequence length="329" mass="34690">MKSYKMSASRSAAMALSVVASVVLIGCGGSKDKAATQAAARVNSGEITVHQINQALQQQRGLAPEQTDAVSRQLLERLIDQELAVQKAEELKLDRQPQVVAAIEAAKRDIIARAYGDKVAESVAKPTPDEVQKYFNDTPALFSNRRIYNLQEFNVQVPEARMAEAQSRLQATKSTHDVQEVLKALQLQSSNNAATQPAEALPLSLVAKLGTLADGQSLVLPLPGGLKVVNIASSKSEPVTLEQARPAIELFLSNDRKRTTVAADIKALRTAAKVEYLGKFAEKAADAASGANLAQPAPAPTAATPAAPSANPASGGLDDATLKKGLGIK</sequence>